<dbReference type="Gene3D" id="3.30.930.10">
    <property type="entry name" value="Bira Bifunctional Protein, Domain 2"/>
    <property type="match status" value="1"/>
</dbReference>
<evidence type="ECO:0000256" key="8">
    <source>
        <dbReference type="PIRSR" id="PIRSR016262-3"/>
    </source>
</evidence>
<comment type="catalytic activity">
    <reaction evidence="5">
        <text>octanoyl-[ACP] + L-lysyl-[protein] = N(6)-octanoyl-L-lysyl-[protein] + holo-[ACP] + H(+)</text>
        <dbReference type="Rhea" id="RHEA:17665"/>
        <dbReference type="Rhea" id="RHEA-COMP:9636"/>
        <dbReference type="Rhea" id="RHEA-COMP:9685"/>
        <dbReference type="Rhea" id="RHEA-COMP:9752"/>
        <dbReference type="Rhea" id="RHEA-COMP:9928"/>
        <dbReference type="ChEBI" id="CHEBI:15378"/>
        <dbReference type="ChEBI" id="CHEBI:29969"/>
        <dbReference type="ChEBI" id="CHEBI:64479"/>
        <dbReference type="ChEBI" id="CHEBI:78463"/>
        <dbReference type="ChEBI" id="CHEBI:78809"/>
        <dbReference type="EC" id="2.3.1.181"/>
    </reaction>
</comment>
<dbReference type="InterPro" id="IPR020605">
    <property type="entry name" value="Octanoyltransferase_CS"/>
</dbReference>
<keyword evidence="3 5" id="KW-0012">Acyltransferase</keyword>
<dbReference type="InterPro" id="IPR000544">
    <property type="entry name" value="Octanoyltransferase"/>
</dbReference>
<comment type="similarity">
    <text evidence="5">Belongs to the LipB family.</text>
</comment>
<evidence type="ECO:0000256" key="5">
    <source>
        <dbReference type="PIRNR" id="PIRNR016262"/>
    </source>
</evidence>
<keyword evidence="11" id="KW-1185">Reference proteome</keyword>
<keyword evidence="2 5" id="KW-0808">Transferase</keyword>
<feature type="domain" description="BPL/LPL catalytic" evidence="9">
    <location>
        <begin position="29"/>
        <end position="196"/>
    </location>
</feature>
<comment type="function">
    <text evidence="4 5">Catalyzes the transfer of endogenously produced octanoic acid from octanoyl-acyl-carrier-protein onto the lipoyl domains of lipoate-dependent enzymes. Lipoyl-ACP can also act as a substrate although octanoyl-ACP is likely to be the physiological substrate.</text>
</comment>
<dbReference type="AlphaFoldDB" id="A0AA46ADB5"/>
<dbReference type="PROSITE" id="PS01313">
    <property type="entry name" value="LIPB"/>
    <property type="match status" value="1"/>
</dbReference>
<comment type="pathway">
    <text evidence="1 5">Protein modification; protein lipoylation via endogenous pathway; protein N(6)-(lipoyl)lysine from octanoyl-[acyl-carrier-protein]: step 1/2.</text>
</comment>
<dbReference type="GO" id="GO:0033819">
    <property type="term" value="F:lipoyl(octanoyl) transferase activity"/>
    <property type="evidence" value="ECO:0007669"/>
    <property type="project" value="UniProtKB-EC"/>
</dbReference>
<dbReference type="NCBIfam" id="TIGR00214">
    <property type="entry name" value="lipB"/>
    <property type="match status" value="1"/>
</dbReference>
<accession>A0AA46ADB5</accession>
<dbReference type="EMBL" id="FXTX01000002">
    <property type="protein sequence ID" value="SMP03779.1"/>
    <property type="molecule type" value="Genomic_DNA"/>
</dbReference>
<dbReference type="PIRSF" id="PIRSF016262">
    <property type="entry name" value="LPLase"/>
    <property type="match status" value="1"/>
</dbReference>
<dbReference type="Pfam" id="PF21948">
    <property type="entry name" value="LplA-B_cat"/>
    <property type="match status" value="1"/>
</dbReference>
<dbReference type="InterPro" id="IPR004143">
    <property type="entry name" value="BPL_LPL_catalytic"/>
</dbReference>
<dbReference type="PANTHER" id="PTHR10993:SF7">
    <property type="entry name" value="LIPOYLTRANSFERASE 2, MITOCHONDRIAL-RELATED"/>
    <property type="match status" value="1"/>
</dbReference>
<organism evidence="10 11">
    <name type="scientific">Venenivibrio stagnispumantis</name>
    <dbReference type="NCBI Taxonomy" id="407998"/>
    <lineage>
        <taxon>Bacteria</taxon>
        <taxon>Pseudomonadati</taxon>
        <taxon>Aquificota</taxon>
        <taxon>Aquificia</taxon>
        <taxon>Aquificales</taxon>
        <taxon>Hydrogenothermaceae</taxon>
        <taxon>Venenivibrio</taxon>
    </lineage>
</organism>
<reference evidence="10" key="1">
    <citation type="submission" date="2017-05" db="EMBL/GenBank/DDBJ databases">
        <authorList>
            <person name="Varghese N."/>
            <person name="Submissions S."/>
        </authorList>
    </citation>
    <scope>NUCLEOTIDE SEQUENCE</scope>
    <source>
        <strain evidence="10">DSM 18763</strain>
    </source>
</reference>
<evidence type="ECO:0000256" key="2">
    <source>
        <dbReference type="ARBA" id="ARBA00022679"/>
    </source>
</evidence>
<comment type="caution">
    <text evidence="10">The sequence shown here is derived from an EMBL/GenBank/DDBJ whole genome shotgun (WGS) entry which is preliminary data.</text>
</comment>
<dbReference type="RefSeq" id="WP_265133356.1">
    <property type="nucleotide sequence ID" value="NZ_FXTX01000002.1"/>
</dbReference>
<dbReference type="Proteomes" id="UP001157947">
    <property type="component" value="Unassembled WGS sequence"/>
</dbReference>
<dbReference type="EC" id="2.3.1.181" evidence="5"/>
<feature type="binding site" evidence="7">
    <location>
        <begin position="141"/>
        <end position="143"/>
    </location>
    <ligand>
        <name>substrate</name>
    </ligand>
</feature>
<feature type="binding site" evidence="7">
    <location>
        <begin position="128"/>
        <end position="130"/>
    </location>
    <ligand>
        <name>substrate</name>
    </ligand>
</feature>
<feature type="active site" description="Acyl-thioester intermediate" evidence="6">
    <location>
        <position position="159"/>
    </location>
</feature>
<evidence type="ECO:0000256" key="1">
    <source>
        <dbReference type="ARBA" id="ARBA00004821"/>
    </source>
</evidence>
<evidence type="ECO:0000256" key="7">
    <source>
        <dbReference type="PIRSR" id="PIRSR016262-2"/>
    </source>
</evidence>
<feature type="binding site" evidence="7">
    <location>
        <begin position="65"/>
        <end position="72"/>
    </location>
    <ligand>
        <name>substrate</name>
    </ligand>
</feature>
<protein>
    <recommendedName>
        <fullName evidence="5">Octanoyltransferase</fullName>
        <ecNumber evidence="5">2.3.1.181</ecNumber>
    </recommendedName>
</protein>
<evidence type="ECO:0000256" key="3">
    <source>
        <dbReference type="ARBA" id="ARBA00023315"/>
    </source>
</evidence>
<evidence type="ECO:0000256" key="6">
    <source>
        <dbReference type="PIRSR" id="PIRSR016262-1"/>
    </source>
</evidence>
<evidence type="ECO:0000313" key="11">
    <source>
        <dbReference type="Proteomes" id="UP001157947"/>
    </source>
</evidence>
<dbReference type="GO" id="GO:0009249">
    <property type="term" value="P:protein lipoylation"/>
    <property type="evidence" value="ECO:0007669"/>
    <property type="project" value="InterPro"/>
</dbReference>
<dbReference type="SUPFAM" id="SSF55681">
    <property type="entry name" value="Class II aaRS and biotin synthetases"/>
    <property type="match status" value="1"/>
</dbReference>
<gene>
    <name evidence="10" type="ORF">SAMN06264868_102154</name>
</gene>
<name>A0AA46ADB5_9AQUI</name>
<dbReference type="InterPro" id="IPR045864">
    <property type="entry name" value="aa-tRNA-synth_II/BPL/LPL"/>
</dbReference>
<evidence type="ECO:0000256" key="4">
    <source>
        <dbReference type="ARBA" id="ARBA00024732"/>
    </source>
</evidence>
<evidence type="ECO:0000259" key="9">
    <source>
        <dbReference type="PROSITE" id="PS51733"/>
    </source>
</evidence>
<proteinExistence type="inferred from homology"/>
<sequence length="196" mass="22940">MDIEILDIGLVEYEKGIEFMKEKHKEATEKNKNFLILCEHYDIFTVGANEDIEKFKNLNPVKTDRGGSITFHGIGQPIFYFVFEAKNPPFFYRRVIKAFDNFFKDLDKRIFYDNKNPGFYIQNRKLASLGFRYSRGYSLHGIAVNHSVNLEKFNLINPCNLQGIKATSLINEGINIEKDILKNKVVEEILRSWKKF</sequence>
<feature type="site" description="Lowers pKa of active site Cys" evidence="8">
    <location>
        <position position="125"/>
    </location>
</feature>
<dbReference type="PROSITE" id="PS51733">
    <property type="entry name" value="BPL_LPL_CATALYTIC"/>
    <property type="match status" value="1"/>
</dbReference>
<dbReference type="PANTHER" id="PTHR10993">
    <property type="entry name" value="OCTANOYLTRANSFERASE"/>
    <property type="match status" value="1"/>
</dbReference>
<evidence type="ECO:0000313" key="10">
    <source>
        <dbReference type="EMBL" id="SMP03779.1"/>
    </source>
</evidence>